<keyword evidence="7" id="KW-0686">Riboflavin biosynthesis</keyword>
<evidence type="ECO:0000256" key="1">
    <source>
        <dbReference type="ARBA" id="ARBA00000968"/>
    </source>
</evidence>
<evidence type="ECO:0000256" key="5">
    <source>
        <dbReference type="ARBA" id="ARBA00012827"/>
    </source>
</evidence>
<dbReference type="PANTHER" id="PTHR21098:SF12">
    <property type="entry name" value="RIBOFLAVIN SYNTHASE"/>
    <property type="match status" value="1"/>
</dbReference>
<dbReference type="GO" id="GO:0004746">
    <property type="term" value="F:riboflavin synthase activity"/>
    <property type="evidence" value="ECO:0007669"/>
    <property type="project" value="UniProtKB-UniRule"/>
</dbReference>
<dbReference type="InterPro" id="IPR017938">
    <property type="entry name" value="Riboflavin_synthase-like_b-brl"/>
</dbReference>
<dbReference type="Pfam" id="PF00677">
    <property type="entry name" value="Lum_binding"/>
    <property type="match status" value="2"/>
</dbReference>
<evidence type="ECO:0000256" key="11">
    <source>
        <dbReference type="PROSITE-ProRule" id="PRU00524"/>
    </source>
</evidence>
<dbReference type="FunFam" id="2.40.30.20:FF:000003">
    <property type="entry name" value="Riboflavin synthase, alpha subunit"/>
    <property type="match status" value="1"/>
</dbReference>
<keyword evidence="9" id="KW-0677">Repeat</keyword>
<dbReference type="STRING" id="858215.Thexy_0021"/>
<keyword evidence="8 13" id="KW-0808">Transferase</keyword>
<evidence type="ECO:0000256" key="8">
    <source>
        <dbReference type="ARBA" id="ARBA00022679"/>
    </source>
</evidence>
<evidence type="ECO:0000313" key="14">
    <source>
        <dbReference type="Proteomes" id="UP000007239"/>
    </source>
</evidence>
<gene>
    <name evidence="13" type="ordered locus">Thexy_0021</name>
</gene>
<keyword evidence="14" id="KW-1185">Reference proteome</keyword>
<evidence type="ECO:0000313" key="13">
    <source>
        <dbReference type="EMBL" id="AEF16085.1"/>
    </source>
</evidence>
<dbReference type="EC" id="2.5.1.9" evidence="5 10"/>
<comment type="pathway">
    <text evidence="3">Cofactor biosynthesis; riboflavin biosynthesis; riboflavin from 2-hydroxy-3-oxobutyl phosphate and 5-amino-6-(D-ribitylamino)uracil: step 2/2.</text>
</comment>
<comment type="catalytic activity">
    <reaction evidence="1">
        <text>2 6,7-dimethyl-8-(1-D-ribityl)lumazine + H(+) = 5-amino-6-(D-ribitylamino)uracil + riboflavin</text>
        <dbReference type="Rhea" id="RHEA:20772"/>
        <dbReference type="ChEBI" id="CHEBI:15378"/>
        <dbReference type="ChEBI" id="CHEBI:15934"/>
        <dbReference type="ChEBI" id="CHEBI:57986"/>
        <dbReference type="ChEBI" id="CHEBI:58201"/>
        <dbReference type="EC" id="2.5.1.9"/>
    </reaction>
</comment>
<name>F6BKX1_THEXL</name>
<dbReference type="eggNOG" id="COG0307">
    <property type="taxonomic scope" value="Bacteria"/>
</dbReference>
<evidence type="ECO:0000256" key="9">
    <source>
        <dbReference type="ARBA" id="ARBA00022737"/>
    </source>
</evidence>
<dbReference type="EMBL" id="CP002739">
    <property type="protein sequence ID" value="AEF16085.1"/>
    <property type="molecule type" value="Genomic_DNA"/>
</dbReference>
<dbReference type="RefSeq" id="WP_013786849.1">
    <property type="nucleotide sequence ID" value="NC_015555.1"/>
</dbReference>
<dbReference type="InterPro" id="IPR001783">
    <property type="entry name" value="Lumazine-bd"/>
</dbReference>
<feature type="domain" description="Lumazine-binding" evidence="12">
    <location>
        <begin position="96"/>
        <end position="192"/>
    </location>
</feature>
<feature type="repeat" description="Lumazine-binding" evidence="11">
    <location>
        <begin position="96"/>
        <end position="192"/>
    </location>
</feature>
<dbReference type="Gene3D" id="2.40.30.20">
    <property type="match status" value="2"/>
</dbReference>
<evidence type="ECO:0000256" key="6">
    <source>
        <dbReference type="ARBA" id="ARBA00013950"/>
    </source>
</evidence>
<dbReference type="AlphaFoldDB" id="F6BKX1"/>
<sequence length="206" mass="22510">MFTGIIEEVGKVKMIQRGNITKIAVECKKVLDGVRIGDSVAVNGVCLTVTNIGKDLFTSDIMYETLKTSNLGSLKIGSIVNLERALSILGRLNGHIVTGHVDTVGTIIDKNKINDTTTFKIKIGERYSKYVADKGSIAVDGISLTVVESSASYFTVSIIPHTDNNTTLNIKRIGDTVNIEVDILSKYAERLLAKKNVDEFLIENYL</sequence>
<proteinExistence type="predicted"/>
<dbReference type="PANTHER" id="PTHR21098">
    <property type="entry name" value="RIBOFLAVIN SYNTHASE ALPHA CHAIN"/>
    <property type="match status" value="1"/>
</dbReference>
<dbReference type="PROSITE" id="PS51177">
    <property type="entry name" value="LUMAZINE_BIND"/>
    <property type="match status" value="2"/>
</dbReference>
<evidence type="ECO:0000256" key="7">
    <source>
        <dbReference type="ARBA" id="ARBA00022619"/>
    </source>
</evidence>
<organism evidence="13 14">
    <name type="scientific">Thermoanaerobacterium xylanolyticum (strain ATCC 49914 / DSM 7097 / LX-11)</name>
    <dbReference type="NCBI Taxonomy" id="858215"/>
    <lineage>
        <taxon>Bacteria</taxon>
        <taxon>Bacillati</taxon>
        <taxon>Bacillota</taxon>
        <taxon>Clostridia</taxon>
        <taxon>Thermoanaerobacterales</taxon>
        <taxon>Thermoanaerobacteraceae</taxon>
        <taxon>Thermoanaerobacterium</taxon>
    </lineage>
</organism>
<dbReference type="CDD" id="cd00402">
    <property type="entry name" value="Riboflavin_synthase_like"/>
    <property type="match status" value="1"/>
</dbReference>
<dbReference type="NCBIfam" id="TIGR00187">
    <property type="entry name" value="ribE"/>
    <property type="match status" value="1"/>
</dbReference>
<dbReference type="HOGENOM" id="CLU_034388_2_0_9"/>
<feature type="domain" description="Lumazine-binding" evidence="12">
    <location>
        <begin position="1"/>
        <end position="95"/>
    </location>
</feature>
<reference evidence="13" key="1">
    <citation type="submission" date="2011-05" db="EMBL/GenBank/DDBJ databases">
        <title>Complete sequence of Thermoanaerobacterium xylanolyticum LX-11.</title>
        <authorList>
            <consortium name="US DOE Joint Genome Institute"/>
            <person name="Lucas S."/>
            <person name="Han J."/>
            <person name="Lapidus A."/>
            <person name="Cheng J.-F."/>
            <person name="Goodwin L."/>
            <person name="Pitluck S."/>
            <person name="Peters L."/>
            <person name="Mikhailova N."/>
            <person name="Lu M."/>
            <person name="Han C."/>
            <person name="Tapia R."/>
            <person name="Land M."/>
            <person name="Hauser L."/>
            <person name="Kyrpides N."/>
            <person name="Ivanova N."/>
            <person name="Pagani I."/>
            <person name="Hemme C."/>
            <person name="Woyke T."/>
        </authorList>
    </citation>
    <scope>NUCLEOTIDE SEQUENCE</scope>
    <source>
        <strain evidence="13">LX-11</strain>
    </source>
</reference>
<dbReference type="NCBIfam" id="NF009566">
    <property type="entry name" value="PRK13020.1"/>
    <property type="match status" value="1"/>
</dbReference>
<dbReference type="KEGG" id="txy:Thexy_0021"/>
<dbReference type="GO" id="GO:0009231">
    <property type="term" value="P:riboflavin biosynthetic process"/>
    <property type="evidence" value="ECO:0007669"/>
    <property type="project" value="UniProtKB-KW"/>
</dbReference>
<dbReference type="Proteomes" id="UP000007239">
    <property type="component" value="Chromosome"/>
</dbReference>
<evidence type="ECO:0000256" key="10">
    <source>
        <dbReference type="NCBIfam" id="TIGR00187"/>
    </source>
</evidence>
<dbReference type="InterPro" id="IPR026017">
    <property type="entry name" value="Lumazine-bd_dom"/>
</dbReference>
<dbReference type="FunFam" id="2.40.30.20:FF:000004">
    <property type="entry name" value="Riboflavin synthase, alpha subunit"/>
    <property type="match status" value="1"/>
</dbReference>
<dbReference type="SUPFAM" id="SSF63380">
    <property type="entry name" value="Riboflavin synthase domain-like"/>
    <property type="match status" value="2"/>
</dbReference>
<accession>F6BKX1</accession>
<evidence type="ECO:0000256" key="4">
    <source>
        <dbReference type="ARBA" id="ARBA00011233"/>
    </source>
</evidence>
<protein>
    <recommendedName>
        <fullName evidence="6 10">Riboflavin synthase</fullName>
        <ecNumber evidence="5 10">2.5.1.9</ecNumber>
    </recommendedName>
</protein>
<comment type="subunit">
    <text evidence="4">Homotrimer.</text>
</comment>
<dbReference type="PIRSF" id="PIRSF000498">
    <property type="entry name" value="Riboflavin_syn_A"/>
    <property type="match status" value="1"/>
</dbReference>
<dbReference type="InterPro" id="IPR023366">
    <property type="entry name" value="ATP_synth_asu-like_sf"/>
</dbReference>
<feature type="repeat" description="Lumazine-binding" evidence="11">
    <location>
        <begin position="1"/>
        <end position="95"/>
    </location>
</feature>
<evidence type="ECO:0000259" key="12">
    <source>
        <dbReference type="PROSITE" id="PS51177"/>
    </source>
</evidence>
<evidence type="ECO:0000256" key="3">
    <source>
        <dbReference type="ARBA" id="ARBA00004887"/>
    </source>
</evidence>
<dbReference type="NCBIfam" id="NF006767">
    <property type="entry name" value="PRK09289.1"/>
    <property type="match status" value="1"/>
</dbReference>
<comment type="function">
    <text evidence="2">Catalyzes the dismutation of two molecules of 6,7-dimethyl-8-ribityllumazine, resulting in the formation of riboflavin and 5-amino-6-(D-ribitylamino)uracil.</text>
</comment>
<evidence type="ECO:0000256" key="2">
    <source>
        <dbReference type="ARBA" id="ARBA00002803"/>
    </source>
</evidence>